<evidence type="ECO:0008006" key="3">
    <source>
        <dbReference type="Google" id="ProtNLM"/>
    </source>
</evidence>
<sequence>MEYRLEKIHVADRADRSAYIVQRLNEYAAEGWRVVSIDLRIHPSFAVEDLPVLLERKRV</sequence>
<dbReference type="Proteomes" id="UP001555786">
    <property type="component" value="Unassembled WGS sequence"/>
</dbReference>
<evidence type="ECO:0000313" key="1">
    <source>
        <dbReference type="EMBL" id="MEW9308357.1"/>
    </source>
</evidence>
<gene>
    <name evidence="1" type="ORF">ABXS05_22575</name>
</gene>
<comment type="caution">
    <text evidence="1">The sequence shown here is derived from an EMBL/GenBank/DDBJ whole genome shotgun (WGS) entry which is preliminary data.</text>
</comment>
<evidence type="ECO:0000313" key="2">
    <source>
        <dbReference type="Proteomes" id="UP001555786"/>
    </source>
</evidence>
<proteinExistence type="predicted"/>
<dbReference type="EMBL" id="JBFNQD010000008">
    <property type="protein sequence ID" value="MEW9308357.1"/>
    <property type="molecule type" value="Genomic_DNA"/>
</dbReference>
<protein>
    <recommendedName>
        <fullName evidence="3">DUF4177 domain-containing protein</fullName>
    </recommendedName>
</protein>
<keyword evidence="2" id="KW-1185">Reference proteome</keyword>
<name>A0ABV3PRT6_9HYPH</name>
<dbReference type="InterPro" id="IPR025234">
    <property type="entry name" value="YjzH-like"/>
</dbReference>
<reference evidence="1 2" key="1">
    <citation type="submission" date="2024-07" db="EMBL/GenBank/DDBJ databases">
        <title>Description of Labrys sedimenti sp. nov., isolated from a diclofenac-degrading enrichment culture.</title>
        <authorList>
            <person name="Tancsics A."/>
            <person name="Csepanyi A."/>
        </authorList>
    </citation>
    <scope>NUCLEOTIDE SEQUENCE [LARGE SCALE GENOMIC DNA]</scope>
    <source>
        <strain evidence="1 2">LMG 23578</strain>
    </source>
</reference>
<organism evidence="1 2">
    <name type="scientific">Labrys neptuniae</name>
    <dbReference type="NCBI Taxonomy" id="376174"/>
    <lineage>
        <taxon>Bacteria</taxon>
        <taxon>Pseudomonadati</taxon>
        <taxon>Pseudomonadota</taxon>
        <taxon>Alphaproteobacteria</taxon>
        <taxon>Hyphomicrobiales</taxon>
        <taxon>Xanthobacteraceae</taxon>
        <taxon>Labrys</taxon>
    </lineage>
</organism>
<dbReference type="RefSeq" id="WP_311939945.1">
    <property type="nucleotide sequence ID" value="NZ_JAVSCS010000026.1"/>
</dbReference>
<accession>A0ABV3PRT6</accession>
<dbReference type="Pfam" id="PF13783">
    <property type="entry name" value="DUF4177"/>
    <property type="match status" value="1"/>
</dbReference>